<keyword evidence="4" id="KW-1185">Reference proteome</keyword>
<dbReference type="RefSeq" id="WP_116852151.1">
    <property type="nucleotide sequence ID" value="NZ_QTJV01000001.1"/>
</dbReference>
<evidence type="ECO:0000313" key="4">
    <source>
        <dbReference type="Proteomes" id="UP000261174"/>
    </source>
</evidence>
<feature type="transmembrane region" description="Helical" evidence="1">
    <location>
        <begin position="18"/>
        <end position="42"/>
    </location>
</feature>
<organism evidence="3 4">
    <name type="scientific">Chitinophaga silvisoli</name>
    <dbReference type="NCBI Taxonomy" id="2291814"/>
    <lineage>
        <taxon>Bacteria</taxon>
        <taxon>Pseudomonadati</taxon>
        <taxon>Bacteroidota</taxon>
        <taxon>Chitinophagia</taxon>
        <taxon>Chitinophagales</taxon>
        <taxon>Chitinophagaceae</taxon>
        <taxon>Chitinophaga</taxon>
    </lineage>
</organism>
<name>A0A3E1P9H0_9BACT</name>
<keyword evidence="1" id="KW-0472">Membrane</keyword>
<feature type="transmembrane region" description="Helical" evidence="1">
    <location>
        <begin position="54"/>
        <end position="78"/>
    </location>
</feature>
<keyword evidence="1" id="KW-1133">Transmembrane helix</keyword>
<feature type="transmembrane region" description="Helical" evidence="1">
    <location>
        <begin position="99"/>
        <end position="120"/>
    </location>
</feature>
<dbReference type="InterPro" id="IPR002656">
    <property type="entry name" value="Acyl_transf_3_dom"/>
</dbReference>
<dbReference type="PANTHER" id="PTHR36927:SF4">
    <property type="entry name" value="BLR5718 PROTEIN"/>
    <property type="match status" value="1"/>
</dbReference>
<feature type="transmembrane region" description="Helical" evidence="1">
    <location>
        <begin position="175"/>
        <end position="198"/>
    </location>
</feature>
<feature type="transmembrane region" description="Helical" evidence="1">
    <location>
        <begin position="317"/>
        <end position="339"/>
    </location>
</feature>
<evidence type="ECO:0000256" key="1">
    <source>
        <dbReference type="SAM" id="Phobius"/>
    </source>
</evidence>
<sequence>MPSLSGEKKLFYIDNIRILLTVLVILHHTVITYSGTGGWYYIESSSIKAAIMPMLLFVCINQSFFMGFFFLLAAYFTVGSLERKGPRKFIADRLLRLGVPLLFYSIVLSPLYSYLVYYFAQEHHISILQYLGGYHSWVSFGVMWFVAALLDFTLIYVAGSRFFKTPYVQVPGTGVILIFALVLGVFSFLTRIIFPVGWELEPVGFQLGHFPQYIALFIVGIVAFRNNWFEQLSDRTGKQLTWSACICLLCFPVFILIRNKLQVPAEWFSGGFHWESLLYAVWEQWIGISILTALLVHGRKFWNGKSNRLRGLSRSAFAVYIFHPLVVISLSMAVRNLAIDPAYKFLLIAPFTVAGSFLLGALIVRIPLVKRII</sequence>
<evidence type="ECO:0000259" key="2">
    <source>
        <dbReference type="Pfam" id="PF01757"/>
    </source>
</evidence>
<accession>A0A3E1P9H0</accession>
<reference evidence="3 4" key="1">
    <citation type="submission" date="2018-08" db="EMBL/GenBank/DDBJ databases">
        <title>Chitinophaga sp. K20C18050901, a novel bacterium isolated from forest soil.</title>
        <authorList>
            <person name="Wang C."/>
        </authorList>
    </citation>
    <scope>NUCLEOTIDE SEQUENCE [LARGE SCALE GENOMIC DNA]</scope>
    <source>
        <strain evidence="3 4">K20C18050901</strain>
    </source>
</reference>
<feature type="transmembrane region" description="Helical" evidence="1">
    <location>
        <begin position="277"/>
        <end position="296"/>
    </location>
</feature>
<dbReference type="InterPro" id="IPR050623">
    <property type="entry name" value="Glucan_succinyl_AcylTrfase"/>
</dbReference>
<dbReference type="Pfam" id="PF01757">
    <property type="entry name" value="Acyl_transf_3"/>
    <property type="match status" value="1"/>
</dbReference>
<dbReference type="Proteomes" id="UP000261174">
    <property type="component" value="Unassembled WGS sequence"/>
</dbReference>
<feature type="transmembrane region" description="Helical" evidence="1">
    <location>
        <begin position="345"/>
        <end position="368"/>
    </location>
</feature>
<dbReference type="GO" id="GO:0016747">
    <property type="term" value="F:acyltransferase activity, transferring groups other than amino-acyl groups"/>
    <property type="evidence" value="ECO:0007669"/>
    <property type="project" value="InterPro"/>
</dbReference>
<gene>
    <name evidence="3" type="ORF">DXN04_04855</name>
</gene>
<dbReference type="AlphaFoldDB" id="A0A3E1P9H0"/>
<dbReference type="OrthoDB" id="5446016at2"/>
<feature type="transmembrane region" description="Helical" evidence="1">
    <location>
        <begin position="210"/>
        <end position="228"/>
    </location>
</feature>
<protein>
    <recommendedName>
        <fullName evidence="2">Acyltransferase 3 domain-containing protein</fullName>
    </recommendedName>
</protein>
<comment type="caution">
    <text evidence="3">The sequence shown here is derived from an EMBL/GenBank/DDBJ whole genome shotgun (WGS) entry which is preliminary data.</text>
</comment>
<dbReference type="PANTHER" id="PTHR36927">
    <property type="entry name" value="BLR4337 PROTEIN"/>
    <property type="match status" value="1"/>
</dbReference>
<proteinExistence type="predicted"/>
<evidence type="ECO:0000313" key="3">
    <source>
        <dbReference type="EMBL" id="RFM36832.1"/>
    </source>
</evidence>
<dbReference type="EMBL" id="QTJV01000001">
    <property type="protein sequence ID" value="RFM36832.1"/>
    <property type="molecule type" value="Genomic_DNA"/>
</dbReference>
<feature type="domain" description="Acyltransferase 3" evidence="2">
    <location>
        <begin position="12"/>
        <end position="359"/>
    </location>
</feature>
<feature type="transmembrane region" description="Helical" evidence="1">
    <location>
        <begin position="140"/>
        <end position="163"/>
    </location>
</feature>
<keyword evidence="1" id="KW-0812">Transmembrane</keyword>
<feature type="transmembrane region" description="Helical" evidence="1">
    <location>
        <begin position="240"/>
        <end position="257"/>
    </location>
</feature>